<evidence type="ECO:0000256" key="7">
    <source>
        <dbReference type="ARBA" id="ARBA00022694"/>
    </source>
</evidence>
<protein>
    <recommendedName>
        <fullName evidence="5">Elongator complex protein 4</fullName>
    </recommendedName>
</protein>
<keyword evidence="11" id="KW-1185">Reference proteome</keyword>
<keyword evidence="7" id="KW-0819">tRNA processing</keyword>
<comment type="subcellular location">
    <subcellularLocation>
        <location evidence="2">Cytoplasm</location>
    </subcellularLocation>
    <subcellularLocation>
        <location evidence="1">Nucleus</location>
    </subcellularLocation>
</comment>
<dbReference type="Gene3D" id="3.40.50.300">
    <property type="entry name" value="P-loop containing nucleotide triphosphate hydrolases"/>
    <property type="match status" value="1"/>
</dbReference>
<dbReference type="GO" id="GO:0005737">
    <property type="term" value="C:cytoplasm"/>
    <property type="evidence" value="ECO:0007669"/>
    <property type="project" value="UniProtKB-SubCell"/>
</dbReference>
<dbReference type="InterPro" id="IPR008728">
    <property type="entry name" value="Elongator_complex_protein_4"/>
</dbReference>
<organism evidence="10 11">
    <name type="scientific">Pinctada imbricata</name>
    <name type="common">Atlantic pearl-oyster</name>
    <name type="synonym">Pinctada martensii</name>
    <dbReference type="NCBI Taxonomy" id="66713"/>
    <lineage>
        <taxon>Eukaryota</taxon>
        <taxon>Metazoa</taxon>
        <taxon>Spiralia</taxon>
        <taxon>Lophotrochozoa</taxon>
        <taxon>Mollusca</taxon>
        <taxon>Bivalvia</taxon>
        <taxon>Autobranchia</taxon>
        <taxon>Pteriomorphia</taxon>
        <taxon>Pterioida</taxon>
        <taxon>Pterioidea</taxon>
        <taxon>Pteriidae</taxon>
        <taxon>Pinctada</taxon>
    </lineage>
</organism>
<evidence type="ECO:0000256" key="9">
    <source>
        <dbReference type="SAM" id="MobiDB-lite"/>
    </source>
</evidence>
<evidence type="ECO:0000313" key="10">
    <source>
        <dbReference type="EMBL" id="KAK3102708.1"/>
    </source>
</evidence>
<evidence type="ECO:0000256" key="2">
    <source>
        <dbReference type="ARBA" id="ARBA00004496"/>
    </source>
</evidence>
<evidence type="ECO:0000256" key="3">
    <source>
        <dbReference type="ARBA" id="ARBA00005043"/>
    </source>
</evidence>
<reference evidence="10" key="1">
    <citation type="submission" date="2019-08" db="EMBL/GenBank/DDBJ databases">
        <title>The improved chromosome-level genome for the pearl oyster Pinctada fucata martensii using PacBio sequencing and Hi-C.</title>
        <authorList>
            <person name="Zheng Z."/>
        </authorList>
    </citation>
    <scope>NUCLEOTIDE SEQUENCE</scope>
    <source>
        <strain evidence="10">ZZ-2019</strain>
        <tissue evidence="10">Adductor muscle</tissue>
    </source>
</reference>
<evidence type="ECO:0000313" key="11">
    <source>
        <dbReference type="Proteomes" id="UP001186944"/>
    </source>
</evidence>
<dbReference type="Proteomes" id="UP001186944">
    <property type="component" value="Unassembled WGS sequence"/>
</dbReference>
<keyword evidence="8" id="KW-0539">Nucleus</keyword>
<comment type="similarity">
    <text evidence="4">Belongs to the ELP4 family.</text>
</comment>
<dbReference type="InterPro" id="IPR027417">
    <property type="entry name" value="P-loop_NTPase"/>
</dbReference>
<dbReference type="AlphaFoldDB" id="A0AA89C7I0"/>
<dbReference type="PANTHER" id="PTHR12896">
    <property type="entry name" value="PAX6 NEIGHBOR PROTEIN PAXNEB"/>
    <property type="match status" value="1"/>
</dbReference>
<dbReference type="GO" id="GO:0002098">
    <property type="term" value="P:tRNA wobble uridine modification"/>
    <property type="evidence" value="ECO:0007669"/>
    <property type="project" value="InterPro"/>
</dbReference>
<dbReference type="EMBL" id="VSWD01000005">
    <property type="protein sequence ID" value="KAK3102708.1"/>
    <property type="molecule type" value="Genomic_DNA"/>
</dbReference>
<accession>A0AA89C7I0</accession>
<dbReference type="PANTHER" id="PTHR12896:SF1">
    <property type="entry name" value="ELONGATOR COMPLEX PROTEIN 4"/>
    <property type="match status" value="1"/>
</dbReference>
<proteinExistence type="inferred from homology"/>
<keyword evidence="6" id="KW-0963">Cytoplasm</keyword>
<name>A0AA89C7I0_PINIB</name>
<evidence type="ECO:0000256" key="6">
    <source>
        <dbReference type="ARBA" id="ARBA00022490"/>
    </source>
</evidence>
<dbReference type="Pfam" id="PF05625">
    <property type="entry name" value="PAXNEB"/>
    <property type="match status" value="1"/>
</dbReference>
<gene>
    <name evidence="10" type="ORF">FSP39_013327</name>
</gene>
<evidence type="ECO:0000256" key="8">
    <source>
        <dbReference type="ARBA" id="ARBA00023242"/>
    </source>
</evidence>
<evidence type="ECO:0000256" key="1">
    <source>
        <dbReference type="ARBA" id="ARBA00004123"/>
    </source>
</evidence>
<sequence>MSGTSFQKKTRAKVIQIQGTKPSLYNNQLLISTGVPSLDNALGGGLAVGTVFLVEEDTYGNYSRLLLKYYCAEAAMTGHALMLTSADNDPEQMMKELPAAILDDPGDTKAGGDQSAPQSDPMKIAWRYQNLPKVQGSPSTVKFGHYYDLTKVMPTEIIGGSDVTLISADDFQEKLVCCESDHMNGRYWTLLQKIREKIEAGNFSTTKQIDKRNILRIAIHSLGSPQWGENAGYTDKGDIDHSLPRFLYALRALLRAAFGVCMITIPTHLFENKAFIHRIHKLCDTVVQLESFAGSEKEKNPVFAEYHGLFNIVQLPRLNSLLSHIPETYDLAFKLRRKKFMIEKLHLPPELSDSASRPQEDPIANMKAKQTGCMTDSKSSKLDF</sequence>
<dbReference type="GO" id="GO:0008023">
    <property type="term" value="C:transcription elongation factor complex"/>
    <property type="evidence" value="ECO:0007669"/>
    <property type="project" value="TreeGrafter"/>
</dbReference>
<evidence type="ECO:0000256" key="5">
    <source>
        <dbReference type="ARBA" id="ARBA00020265"/>
    </source>
</evidence>
<feature type="region of interest" description="Disordered" evidence="9">
    <location>
        <begin position="351"/>
        <end position="384"/>
    </location>
</feature>
<dbReference type="FunFam" id="3.40.50.300:FF:003211">
    <property type="entry name" value="Elongator complex protein, putative"/>
    <property type="match status" value="1"/>
</dbReference>
<comment type="caution">
    <text evidence="10">The sequence shown here is derived from an EMBL/GenBank/DDBJ whole genome shotgun (WGS) entry which is preliminary data.</text>
</comment>
<dbReference type="GO" id="GO:0033588">
    <property type="term" value="C:elongator holoenzyme complex"/>
    <property type="evidence" value="ECO:0007669"/>
    <property type="project" value="InterPro"/>
</dbReference>
<dbReference type="CDD" id="cd19494">
    <property type="entry name" value="Elp4"/>
    <property type="match status" value="1"/>
</dbReference>
<comment type="pathway">
    <text evidence="3">tRNA modification; 5-methoxycarbonylmethyl-2-thiouridine-tRNA biosynthesis.</text>
</comment>
<evidence type="ECO:0000256" key="4">
    <source>
        <dbReference type="ARBA" id="ARBA00007573"/>
    </source>
</evidence>